<dbReference type="Proteomes" id="UP000324222">
    <property type="component" value="Unassembled WGS sequence"/>
</dbReference>
<accession>A0A5B7CZQ0</accession>
<organism evidence="2 3">
    <name type="scientific">Portunus trituberculatus</name>
    <name type="common">Swimming crab</name>
    <name type="synonym">Neptunus trituberculatus</name>
    <dbReference type="NCBI Taxonomy" id="210409"/>
    <lineage>
        <taxon>Eukaryota</taxon>
        <taxon>Metazoa</taxon>
        <taxon>Ecdysozoa</taxon>
        <taxon>Arthropoda</taxon>
        <taxon>Crustacea</taxon>
        <taxon>Multicrustacea</taxon>
        <taxon>Malacostraca</taxon>
        <taxon>Eumalacostraca</taxon>
        <taxon>Eucarida</taxon>
        <taxon>Decapoda</taxon>
        <taxon>Pleocyemata</taxon>
        <taxon>Brachyura</taxon>
        <taxon>Eubrachyura</taxon>
        <taxon>Portunoidea</taxon>
        <taxon>Portunidae</taxon>
        <taxon>Portuninae</taxon>
        <taxon>Portunus</taxon>
    </lineage>
</organism>
<dbReference type="EMBL" id="VSRR010000303">
    <property type="protein sequence ID" value="MPC13756.1"/>
    <property type="molecule type" value="Genomic_DNA"/>
</dbReference>
<evidence type="ECO:0000313" key="3">
    <source>
        <dbReference type="Proteomes" id="UP000324222"/>
    </source>
</evidence>
<sequence length="71" mass="7850">MSARLVATVRKNPPRPPLWRGGLLLPRRVHLLVLSLLRYHVTSRRSRNSLRKQANPCQDACNDGGGGPGDP</sequence>
<evidence type="ECO:0000313" key="2">
    <source>
        <dbReference type="EMBL" id="MPC13756.1"/>
    </source>
</evidence>
<reference evidence="2 3" key="1">
    <citation type="submission" date="2019-05" db="EMBL/GenBank/DDBJ databases">
        <title>Another draft genome of Portunus trituberculatus and its Hox gene families provides insights of decapod evolution.</title>
        <authorList>
            <person name="Jeong J.-H."/>
            <person name="Song I."/>
            <person name="Kim S."/>
            <person name="Choi T."/>
            <person name="Kim D."/>
            <person name="Ryu S."/>
            <person name="Kim W."/>
        </authorList>
    </citation>
    <scope>NUCLEOTIDE SEQUENCE [LARGE SCALE GENOMIC DNA]</scope>
    <source>
        <tissue evidence="2">Muscle</tissue>
    </source>
</reference>
<feature type="region of interest" description="Disordered" evidence="1">
    <location>
        <begin position="44"/>
        <end position="71"/>
    </location>
</feature>
<comment type="caution">
    <text evidence="2">The sequence shown here is derived from an EMBL/GenBank/DDBJ whole genome shotgun (WGS) entry which is preliminary data.</text>
</comment>
<proteinExistence type="predicted"/>
<keyword evidence="3" id="KW-1185">Reference proteome</keyword>
<name>A0A5B7CZQ0_PORTR</name>
<gene>
    <name evidence="2" type="ORF">E2C01_006500</name>
</gene>
<protein>
    <submittedName>
        <fullName evidence="2">Uncharacterized protein</fullName>
    </submittedName>
</protein>
<dbReference type="AlphaFoldDB" id="A0A5B7CZQ0"/>
<evidence type="ECO:0000256" key="1">
    <source>
        <dbReference type="SAM" id="MobiDB-lite"/>
    </source>
</evidence>